<keyword evidence="3" id="KW-0378">Hydrolase</keyword>
<dbReference type="EMBL" id="FNEV01000004">
    <property type="protein sequence ID" value="SDJ34116.1"/>
    <property type="molecule type" value="Genomic_DNA"/>
</dbReference>
<dbReference type="PANTHER" id="PTHR43084">
    <property type="entry name" value="PERSULFIDE DIOXYGENASE ETHE1"/>
    <property type="match status" value="1"/>
</dbReference>
<gene>
    <name evidence="3" type="ORF">SAMN04490247_1589</name>
</gene>
<keyword evidence="4" id="KW-1185">Reference proteome</keyword>
<dbReference type="GO" id="GO:0006749">
    <property type="term" value="P:glutathione metabolic process"/>
    <property type="evidence" value="ECO:0007669"/>
    <property type="project" value="InterPro"/>
</dbReference>
<organism evidence="3 4">
    <name type="scientific">Salimicrobium halophilum</name>
    <dbReference type="NCBI Taxonomy" id="86666"/>
    <lineage>
        <taxon>Bacteria</taxon>
        <taxon>Bacillati</taxon>
        <taxon>Bacillota</taxon>
        <taxon>Bacilli</taxon>
        <taxon>Bacillales</taxon>
        <taxon>Bacillaceae</taxon>
        <taxon>Salimicrobium</taxon>
    </lineage>
</organism>
<dbReference type="PANTHER" id="PTHR43084:SF1">
    <property type="entry name" value="PERSULFIDE DIOXYGENASE ETHE1, MITOCHONDRIAL"/>
    <property type="match status" value="1"/>
</dbReference>
<dbReference type="AlphaFoldDB" id="A0A1G8SY59"/>
<evidence type="ECO:0000313" key="4">
    <source>
        <dbReference type="Proteomes" id="UP000199225"/>
    </source>
</evidence>
<dbReference type="STRING" id="86666.SAMN04490247_1589"/>
<feature type="domain" description="Rhodanese" evidence="2">
    <location>
        <begin position="278"/>
        <end position="363"/>
    </location>
</feature>
<dbReference type="GO" id="GO:0046872">
    <property type="term" value="F:metal ion binding"/>
    <property type="evidence" value="ECO:0007669"/>
    <property type="project" value="UniProtKB-KW"/>
</dbReference>
<keyword evidence="1" id="KW-0479">Metal-binding</keyword>
<dbReference type="Pfam" id="PF00581">
    <property type="entry name" value="Rhodanese"/>
    <property type="match status" value="2"/>
</dbReference>
<dbReference type="OrthoDB" id="9784009at2"/>
<feature type="domain" description="Rhodanese" evidence="2">
    <location>
        <begin position="380"/>
        <end position="468"/>
    </location>
</feature>
<dbReference type="GO" id="GO:0050313">
    <property type="term" value="F:sulfur dioxygenase activity"/>
    <property type="evidence" value="ECO:0007669"/>
    <property type="project" value="InterPro"/>
</dbReference>
<dbReference type="GO" id="GO:0070813">
    <property type="term" value="P:hydrogen sulfide metabolic process"/>
    <property type="evidence" value="ECO:0007669"/>
    <property type="project" value="TreeGrafter"/>
</dbReference>
<sequence length="469" mass="51684">MLLKHFYDNYLAQASYLVGCQASGEAVVVDPAREIEQYIEAANQNGLRITGALETHIHADFVSGGREMAERLGATLYVSDEGDSDWKYQNIDHLPHQLLKDGDEIKVGNVRMGVIHTPGHTPESLSFTLKDGGTDNAMGVFTGDFLFVGDVGRPDLLEKAAGAEGTAEKGGYQMFESLQKFSELPDYLQIWPGHGAGSACGKSLGSVPQSTLGYEKAENWVFKHDNAEEFVKELTDGQPAPPVYFAEMKKVNKVGPNIVRELNDPKRIDNPNELEEAIDNGVQVVDTRDSARFAKNHVKGTYNIPFNKSFANWAGWVVDYDRDLYILTDEKDRTEVLAALRSIGIDNITHYMDAAQAVSTSSRTEHYHNVTPEESVSMIEKGEAKVLDVRSEEEYEEGHIDGASHIYLGFLPDKIDEVPSDRPLIVQCGSGARSAIATSILQANGITDIRNMDGGFGLWKKQVNKLIEA</sequence>
<dbReference type="Gene3D" id="3.40.250.10">
    <property type="entry name" value="Rhodanese-like domain"/>
    <property type="match status" value="2"/>
</dbReference>
<dbReference type="InterPro" id="IPR036873">
    <property type="entry name" value="Rhodanese-like_dom_sf"/>
</dbReference>
<dbReference type="SUPFAM" id="SSF56281">
    <property type="entry name" value="Metallo-hydrolase/oxidoreductase"/>
    <property type="match status" value="1"/>
</dbReference>
<dbReference type="PROSITE" id="PS50206">
    <property type="entry name" value="RHODANESE_3"/>
    <property type="match status" value="2"/>
</dbReference>
<dbReference type="InterPro" id="IPR001763">
    <property type="entry name" value="Rhodanese-like_dom"/>
</dbReference>
<dbReference type="RefSeq" id="WP_093193339.1">
    <property type="nucleotide sequence ID" value="NZ_FNEV01000004.1"/>
</dbReference>
<dbReference type="InterPro" id="IPR001279">
    <property type="entry name" value="Metallo-B-lactamas"/>
</dbReference>
<dbReference type="FunFam" id="3.60.15.10:FF:000030">
    <property type="entry name" value="Metallo-beta-lactamase family protein"/>
    <property type="match status" value="1"/>
</dbReference>
<dbReference type="GO" id="GO:0016787">
    <property type="term" value="F:hydrolase activity"/>
    <property type="evidence" value="ECO:0007669"/>
    <property type="project" value="UniProtKB-KW"/>
</dbReference>
<proteinExistence type="predicted"/>
<accession>A0A1G8SY59</accession>
<dbReference type="SMART" id="SM00849">
    <property type="entry name" value="Lactamase_B"/>
    <property type="match status" value="1"/>
</dbReference>
<evidence type="ECO:0000313" key="3">
    <source>
        <dbReference type="EMBL" id="SDJ34116.1"/>
    </source>
</evidence>
<dbReference type="Gene3D" id="3.60.15.10">
    <property type="entry name" value="Ribonuclease Z/Hydroxyacylglutathione hydrolase-like"/>
    <property type="match status" value="1"/>
</dbReference>
<evidence type="ECO:0000259" key="2">
    <source>
        <dbReference type="PROSITE" id="PS50206"/>
    </source>
</evidence>
<dbReference type="FunFam" id="3.40.250.10:FF:000049">
    <property type="entry name" value="Phage shock protein E"/>
    <property type="match status" value="1"/>
</dbReference>
<dbReference type="CDD" id="cd07724">
    <property type="entry name" value="POD-like_MBL-fold"/>
    <property type="match status" value="1"/>
</dbReference>
<protein>
    <submittedName>
        <fullName evidence="3">Hydroxyacylglutathione hydrolase</fullName>
    </submittedName>
</protein>
<dbReference type="InterPro" id="IPR036866">
    <property type="entry name" value="RibonucZ/Hydroxyglut_hydro"/>
</dbReference>
<evidence type="ECO:0000256" key="1">
    <source>
        <dbReference type="ARBA" id="ARBA00022723"/>
    </source>
</evidence>
<dbReference type="InterPro" id="IPR051682">
    <property type="entry name" value="Mito_Persulfide_Diox"/>
</dbReference>
<dbReference type="InterPro" id="IPR044528">
    <property type="entry name" value="POD-like_MBL-fold"/>
</dbReference>
<dbReference type="Pfam" id="PF00753">
    <property type="entry name" value="Lactamase_B"/>
    <property type="match status" value="1"/>
</dbReference>
<name>A0A1G8SY59_9BACI</name>
<reference evidence="4" key="1">
    <citation type="submission" date="2016-10" db="EMBL/GenBank/DDBJ databases">
        <authorList>
            <person name="Varghese N."/>
            <person name="Submissions S."/>
        </authorList>
    </citation>
    <scope>NUCLEOTIDE SEQUENCE [LARGE SCALE GENOMIC DNA]</scope>
    <source>
        <strain evidence="4">DSM 4771</strain>
    </source>
</reference>
<dbReference type="Proteomes" id="UP000199225">
    <property type="component" value="Unassembled WGS sequence"/>
</dbReference>
<dbReference type="SUPFAM" id="SSF52821">
    <property type="entry name" value="Rhodanese/Cell cycle control phosphatase"/>
    <property type="match status" value="2"/>
</dbReference>
<dbReference type="SMART" id="SM00450">
    <property type="entry name" value="RHOD"/>
    <property type="match status" value="2"/>
</dbReference>
<dbReference type="CDD" id="cd00158">
    <property type="entry name" value="RHOD"/>
    <property type="match status" value="1"/>
</dbReference>